<dbReference type="InParanoid" id="A0A1J7IP23"/>
<feature type="compositionally biased region" description="Basic and acidic residues" evidence="1">
    <location>
        <begin position="225"/>
        <end position="253"/>
    </location>
</feature>
<evidence type="ECO:0000256" key="1">
    <source>
        <dbReference type="SAM" id="MobiDB-lite"/>
    </source>
</evidence>
<feature type="compositionally biased region" description="Low complexity" evidence="1">
    <location>
        <begin position="48"/>
        <end position="60"/>
    </location>
</feature>
<feature type="region of interest" description="Disordered" evidence="1">
    <location>
        <begin position="1"/>
        <end position="294"/>
    </location>
</feature>
<dbReference type="AlphaFoldDB" id="A0A1J7IP23"/>
<proteinExistence type="predicted"/>
<dbReference type="OrthoDB" id="5245366at2759"/>
<dbReference type="Proteomes" id="UP000182658">
    <property type="component" value="Unassembled WGS sequence"/>
</dbReference>
<feature type="compositionally biased region" description="Basic and acidic residues" evidence="1">
    <location>
        <begin position="185"/>
        <end position="195"/>
    </location>
</feature>
<dbReference type="EMBL" id="KV875098">
    <property type="protein sequence ID" value="OIW28939.1"/>
    <property type="molecule type" value="Genomic_DNA"/>
</dbReference>
<evidence type="ECO:0000313" key="3">
    <source>
        <dbReference type="Proteomes" id="UP000182658"/>
    </source>
</evidence>
<name>A0A1J7IP23_9PEZI</name>
<sequence>MPRDRYQRPDSYANIRSWDDGYEYIKPQSDDVWGDGPSPTVNPPPQPSRTSRPSRYGPAGLPKPPLAGPKDPHTAAWPHSPSSDSYTRTRRSRQERSPPPPMGSTHTGTPPRHRGERSLKDSDARYTVGSGNTRHGRSNRPRTDPFEPTKSSRQSASSRSPSPPLGRRPCSPTPSRHGGTRTRFLGRDEDRDRRPPASYRPPSPSSPVGYRPSRRPYIQRSKTTSAREHKVDDDRDGDWSLDRDGQRSTHRNEPSSSTEGMKRPYPVSRAVAAGGAKPSMQRSKTSSIKDKGLSPRWQKAALAALQAGGIAAMNARSQPGAWKGEKGARVATAALGAAALDAFNKAGRDTTVLGEGKTRRGDDVENLGGAIGGMLAERLTTRKSTGSHGNMHKDMDIDRDRDRR</sequence>
<feature type="region of interest" description="Disordered" evidence="1">
    <location>
        <begin position="381"/>
        <end position="404"/>
    </location>
</feature>
<feature type="compositionally biased region" description="Low complexity" evidence="1">
    <location>
        <begin position="148"/>
        <end position="160"/>
    </location>
</feature>
<evidence type="ECO:0000313" key="2">
    <source>
        <dbReference type="EMBL" id="OIW28939.1"/>
    </source>
</evidence>
<organism evidence="2 3">
    <name type="scientific">Coniochaeta ligniaria NRRL 30616</name>
    <dbReference type="NCBI Taxonomy" id="1408157"/>
    <lineage>
        <taxon>Eukaryota</taxon>
        <taxon>Fungi</taxon>
        <taxon>Dikarya</taxon>
        <taxon>Ascomycota</taxon>
        <taxon>Pezizomycotina</taxon>
        <taxon>Sordariomycetes</taxon>
        <taxon>Sordariomycetidae</taxon>
        <taxon>Coniochaetales</taxon>
        <taxon>Coniochaetaceae</taxon>
        <taxon>Coniochaeta</taxon>
    </lineage>
</organism>
<protein>
    <submittedName>
        <fullName evidence="2">Uncharacterized protein</fullName>
    </submittedName>
</protein>
<feature type="compositionally biased region" description="Basic and acidic residues" evidence="1">
    <location>
        <begin position="391"/>
        <end position="404"/>
    </location>
</feature>
<gene>
    <name evidence="2" type="ORF">CONLIGDRAFT_681869</name>
</gene>
<reference evidence="2 3" key="1">
    <citation type="submission" date="2016-10" db="EMBL/GenBank/DDBJ databases">
        <title>Draft genome sequence of Coniochaeta ligniaria NRRL30616, a lignocellulolytic fungus for bioabatement of inhibitors in plant biomass hydrolysates.</title>
        <authorList>
            <consortium name="DOE Joint Genome Institute"/>
            <person name="Jimenez D.J."/>
            <person name="Hector R.E."/>
            <person name="Riley R."/>
            <person name="Sun H."/>
            <person name="Grigoriev I.V."/>
            <person name="Van Elsas J.D."/>
            <person name="Nichols N.N."/>
        </authorList>
    </citation>
    <scope>NUCLEOTIDE SEQUENCE [LARGE SCALE GENOMIC DNA]</scope>
    <source>
        <strain evidence="2 3">NRRL 30616</strain>
    </source>
</reference>
<keyword evidence="3" id="KW-1185">Reference proteome</keyword>
<accession>A0A1J7IP23</accession>